<keyword evidence="2" id="KW-1185">Reference proteome</keyword>
<proteinExistence type="predicted"/>
<evidence type="ECO:0000313" key="2">
    <source>
        <dbReference type="Proteomes" id="UP000553632"/>
    </source>
</evidence>
<feature type="non-terminal residue" evidence="1">
    <location>
        <position position="1"/>
    </location>
</feature>
<organism evidence="1 2">
    <name type="scientific">Perkinsus olseni</name>
    <name type="common">Perkinsus atlanticus</name>
    <dbReference type="NCBI Taxonomy" id="32597"/>
    <lineage>
        <taxon>Eukaryota</taxon>
        <taxon>Sar</taxon>
        <taxon>Alveolata</taxon>
        <taxon>Perkinsozoa</taxon>
        <taxon>Perkinsea</taxon>
        <taxon>Perkinsida</taxon>
        <taxon>Perkinsidae</taxon>
        <taxon>Perkinsus</taxon>
    </lineage>
</organism>
<accession>A0A7J6TZG3</accession>
<feature type="non-terminal residue" evidence="1">
    <location>
        <position position="117"/>
    </location>
</feature>
<dbReference type="EMBL" id="JABANO010006986">
    <property type="protein sequence ID" value="KAF4750874.1"/>
    <property type="molecule type" value="Genomic_DNA"/>
</dbReference>
<evidence type="ECO:0000313" key="1">
    <source>
        <dbReference type="EMBL" id="KAF4750874.1"/>
    </source>
</evidence>
<dbReference type="AlphaFoldDB" id="A0A7J6TZG3"/>
<dbReference type="Proteomes" id="UP000553632">
    <property type="component" value="Unassembled WGS sequence"/>
</dbReference>
<gene>
    <name evidence="1" type="primary">ALAS1_2</name>
    <name evidence="1" type="ORF">FOZ63_020118</name>
</gene>
<protein>
    <submittedName>
        <fullName evidence="1">5-aminolevulinate synthase, nonspecific, mitochondrial</fullName>
    </submittedName>
</protein>
<name>A0A7J6TZG3_PEROL</name>
<comment type="caution">
    <text evidence="1">The sequence shown here is derived from an EMBL/GenBank/DDBJ whole genome shotgun (WGS) entry which is preliminary data.</text>
</comment>
<reference evidence="1 2" key="1">
    <citation type="submission" date="2020-04" db="EMBL/GenBank/DDBJ databases">
        <title>Perkinsus olseni comparative genomics.</title>
        <authorList>
            <person name="Bogema D.R."/>
        </authorList>
    </citation>
    <scope>NUCLEOTIDE SEQUENCE [LARGE SCALE GENOMIC DNA]</scope>
    <source>
        <strain evidence="1 2">ATCC PRA-207</strain>
    </source>
</reference>
<sequence length="117" mass="12944">PAIAQRDKREFVGRSGLKAQRRLRPFYELKDILFRFSLIHAAAAAASRASPLTVNLSEVKEVCPFVARMKGIPDQAAVESFAHFCPVMSAVEKPVLIHNDLDEGAVKRSLVTRVADK</sequence>